<organism evidence="2 3">
    <name type="scientific">Amniculicola lignicola CBS 123094</name>
    <dbReference type="NCBI Taxonomy" id="1392246"/>
    <lineage>
        <taxon>Eukaryota</taxon>
        <taxon>Fungi</taxon>
        <taxon>Dikarya</taxon>
        <taxon>Ascomycota</taxon>
        <taxon>Pezizomycotina</taxon>
        <taxon>Dothideomycetes</taxon>
        <taxon>Pleosporomycetidae</taxon>
        <taxon>Pleosporales</taxon>
        <taxon>Amniculicolaceae</taxon>
        <taxon>Amniculicola</taxon>
    </lineage>
</organism>
<evidence type="ECO:0000313" key="2">
    <source>
        <dbReference type="EMBL" id="KAF1999748.1"/>
    </source>
</evidence>
<protein>
    <submittedName>
        <fullName evidence="2">Uncharacterized protein</fullName>
    </submittedName>
</protein>
<reference evidence="2" key="1">
    <citation type="journal article" date="2020" name="Stud. Mycol.">
        <title>101 Dothideomycetes genomes: a test case for predicting lifestyles and emergence of pathogens.</title>
        <authorList>
            <person name="Haridas S."/>
            <person name="Albert R."/>
            <person name="Binder M."/>
            <person name="Bloem J."/>
            <person name="Labutti K."/>
            <person name="Salamov A."/>
            <person name="Andreopoulos B."/>
            <person name="Baker S."/>
            <person name="Barry K."/>
            <person name="Bills G."/>
            <person name="Bluhm B."/>
            <person name="Cannon C."/>
            <person name="Castanera R."/>
            <person name="Culley D."/>
            <person name="Daum C."/>
            <person name="Ezra D."/>
            <person name="Gonzalez J."/>
            <person name="Henrissat B."/>
            <person name="Kuo A."/>
            <person name="Liang C."/>
            <person name="Lipzen A."/>
            <person name="Lutzoni F."/>
            <person name="Magnuson J."/>
            <person name="Mondo S."/>
            <person name="Nolan M."/>
            <person name="Ohm R."/>
            <person name="Pangilinan J."/>
            <person name="Park H.-J."/>
            <person name="Ramirez L."/>
            <person name="Alfaro M."/>
            <person name="Sun H."/>
            <person name="Tritt A."/>
            <person name="Yoshinaga Y."/>
            <person name="Zwiers L.-H."/>
            <person name="Turgeon B."/>
            <person name="Goodwin S."/>
            <person name="Spatafora J."/>
            <person name="Crous P."/>
            <person name="Grigoriev I."/>
        </authorList>
    </citation>
    <scope>NUCLEOTIDE SEQUENCE</scope>
    <source>
        <strain evidence="2">CBS 123094</strain>
    </source>
</reference>
<keyword evidence="3" id="KW-1185">Reference proteome</keyword>
<dbReference type="GO" id="GO:0042720">
    <property type="term" value="C:mitochondrial inner membrane peptidase complex"/>
    <property type="evidence" value="ECO:0007669"/>
    <property type="project" value="InterPro"/>
</dbReference>
<evidence type="ECO:0000256" key="1">
    <source>
        <dbReference type="SAM" id="MobiDB-lite"/>
    </source>
</evidence>
<feature type="region of interest" description="Disordered" evidence="1">
    <location>
        <begin position="1"/>
        <end position="33"/>
    </location>
</feature>
<sequence length="102" mass="11238">MAPPIPLFPASTLPTAINSLPSSPSPSDLSTKPRKPAIALADCALKELVQYRCDIAKGQTRGLAQGKRKMPDIVCEPVVRFYRVCRDGLMVETTVWEKLQKE</sequence>
<name>A0A6A5WFA0_9PLEO</name>
<dbReference type="EMBL" id="ML977593">
    <property type="protein sequence ID" value="KAF1999748.1"/>
    <property type="molecule type" value="Genomic_DNA"/>
</dbReference>
<dbReference type="Pfam" id="PF11093">
    <property type="entry name" value="Mitochondr_Som1"/>
    <property type="match status" value="1"/>
</dbReference>
<accession>A0A6A5WFA0</accession>
<gene>
    <name evidence="2" type="ORF">P154DRAFT_576665</name>
</gene>
<evidence type="ECO:0000313" key="3">
    <source>
        <dbReference type="Proteomes" id="UP000799779"/>
    </source>
</evidence>
<dbReference type="InterPro" id="IPR024645">
    <property type="entry name" value="Mitochondr_Som1"/>
</dbReference>
<dbReference type="OrthoDB" id="3983163at2759"/>
<dbReference type="AlphaFoldDB" id="A0A6A5WFA0"/>
<proteinExistence type="predicted"/>
<dbReference type="Proteomes" id="UP000799779">
    <property type="component" value="Unassembled WGS sequence"/>
</dbReference>
<feature type="compositionally biased region" description="Low complexity" evidence="1">
    <location>
        <begin position="19"/>
        <end position="30"/>
    </location>
</feature>